<dbReference type="InterPro" id="IPR032679">
    <property type="entry name" value="Sin1_N"/>
</dbReference>
<keyword evidence="14" id="KW-1000">Mitochondrion outer membrane</keyword>
<feature type="domain" description="SIN1-type PH" evidence="25">
    <location>
        <begin position="378"/>
        <end position="481"/>
    </location>
</feature>
<dbReference type="GO" id="GO:0005634">
    <property type="term" value="C:nucleus"/>
    <property type="evidence" value="ECO:0007669"/>
    <property type="project" value="UniProtKB-SubCell"/>
</dbReference>
<evidence type="ECO:0000256" key="12">
    <source>
        <dbReference type="ARBA" id="ARBA00022490"/>
    </source>
</evidence>
<dbReference type="GO" id="GO:0005546">
    <property type="term" value="F:phosphatidylinositol-4,5-bisphosphate binding"/>
    <property type="evidence" value="ECO:0007669"/>
    <property type="project" value="TreeGrafter"/>
</dbReference>
<dbReference type="GO" id="GO:0005886">
    <property type="term" value="C:plasma membrane"/>
    <property type="evidence" value="ECO:0007669"/>
    <property type="project" value="UniProtKB-SubCell"/>
</dbReference>
<dbReference type="GO" id="GO:0031902">
    <property type="term" value="C:late endosome membrane"/>
    <property type="evidence" value="ECO:0007669"/>
    <property type="project" value="UniProtKB-SubCell"/>
</dbReference>
<dbReference type="GO" id="GO:0031932">
    <property type="term" value="C:TORC2 complex"/>
    <property type="evidence" value="ECO:0007669"/>
    <property type="project" value="InterPro"/>
</dbReference>
<keyword evidence="18" id="KW-0472">Membrane</keyword>
<dbReference type="GO" id="GO:0005765">
    <property type="term" value="C:lysosomal membrane"/>
    <property type="evidence" value="ECO:0007669"/>
    <property type="project" value="UniProtKB-SubCell"/>
</dbReference>
<evidence type="ECO:0000259" key="24">
    <source>
        <dbReference type="Pfam" id="PF16978"/>
    </source>
</evidence>
<dbReference type="GO" id="GO:0038203">
    <property type="term" value="P:TORC2 signaling"/>
    <property type="evidence" value="ECO:0007669"/>
    <property type="project" value="TreeGrafter"/>
</dbReference>
<feature type="domain" description="CRIM" evidence="24">
    <location>
        <begin position="142"/>
        <end position="272"/>
    </location>
</feature>
<proteinExistence type="inferred from homology"/>
<evidence type="ECO:0000259" key="25">
    <source>
        <dbReference type="Pfam" id="PF16979"/>
    </source>
</evidence>
<evidence type="ECO:0000256" key="18">
    <source>
        <dbReference type="ARBA" id="ARBA00023136"/>
    </source>
</evidence>
<dbReference type="PANTHER" id="PTHR13335">
    <property type="entry name" value="TARGET OF RAPAMYCIN COMPLEX 2 SUBUNIT MAPKAP1"/>
    <property type="match status" value="1"/>
</dbReference>
<evidence type="ECO:0000256" key="22">
    <source>
        <dbReference type="ARBA" id="ARBA00031431"/>
    </source>
</evidence>
<evidence type="ECO:0000256" key="15">
    <source>
        <dbReference type="ARBA" id="ARBA00022824"/>
    </source>
</evidence>
<evidence type="ECO:0000256" key="2">
    <source>
        <dbReference type="ARBA" id="ARBA00004202"/>
    </source>
</evidence>
<evidence type="ECO:0000256" key="1">
    <source>
        <dbReference type="ARBA" id="ARBA00004123"/>
    </source>
</evidence>
<dbReference type="EMBL" id="GDRN01087622">
    <property type="protein sequence ID" value="JAI61011.1"/>
    <property type="molecule type" value="Transcribed_RNA"/>
</dbReference>
<reference evidence="27" key="1">
    <citation type="submission" date="2015-09" db="EMBL/GenBank/DDBJ databases">
        <title>Scylla olivacea transcriptome.</title>
        <authorList>
            <person name="Ikhwanuddin M."/>
        </authorList>
    </citation>
    <scope>NUCLEOTIDE SEQUENCE</scope>
</reference>
<dbReference type="InterPro" id="IPR057339">
    <property type="entry name" value="RBD_SIN1"/>
</dbReference>
<comment type="subcellular location">
    <subcellularLocation>
        <location evidence="2">Cell membrane</location>
        <topology evidence="2">Peripheral membrane protein</topology>
    </subcellularLocation>
    <subcellularLocation>
        <location evidence="7">Cytoplasm</location>
        <location evidence="7">Perinuclear region</location>
    </subcellularLocation>
    <subcellularLocation>
        <location evidence="3">Early endosome membrane</location>
        <topology evidence="3">Peripheral membrane protein</topology>
    </subcellularLocation>
    <subcellularLocation>
        <location evidence="5">Endoplasmic reticulum membrane</location>
        <topology evidence="5">Peripheral membrane protein</topology>
    </subcellularLocation>
    <subcellularLocation>
        <location evidence="4">Golgi apparatus membrane</location>
        <topology evidence="4">Peripheral membrane protein</topology>
    </subcellularLocation>
    <subcellularLocation>
        <location evidence="8">Late endosome membrane</location>
        <topology evidence="8">Peripheral membrane protein</topology>
    </subcellularLocation>
    <subcellularLocation>
        <location evidence="21">Lysosome membrane</location>
        <topology evidence="21">Peripheral membrane protein</topology>
    </subcellularLocation>
    <subcellularLocation>
        <location evidence="6">Mitochondrion outer membrane</location>
        <topology evidence="6">Peripheral membrane protein</topology>
    </subcellularLocation>
    <subcellularLocation>
        <location evidence="1">Nucleus</location>
    </subcellularLocation>
</comment>
<evidence type="ECO:0000256" key="20">
    <source>
        <dbReference type="ARBA" id="ARBA00023242"/>
    </source>
</evidence>
<dbReference type="GO" id="GO:0000139">
    <property type="term" value="C:Golgi membrane"/>
    <property type="evidence" value="ECO:0007669"/>
    <property type="project" value="UniProtKB-SubCell"/>
</dbReference>
<evidence type="ECO:0000256" key="16">
    <source>
        <dbReference type="ARBA" id="ARBA00023034"/>
    </source>
</evidence>
<dbReference type="InterPro" id="IPR031313">
    <property type="entry name" value="Sin1_PH_dom"/>
</dbReference>
<evidence type="ECO:0000256" key="14">
    <source>
        <dbReference type="ARBA" id="ARBA00022787"/>
    </source>
</evidence>
<accession>A0A0P4W6S3</accession>
<dbReference type="PANTHER" id="PTHR13335:SF1">
    <property type="entry name" value="TARGET OF RAPAMYCIN COMPLEX 2 SUBUNIT MAPKAP1"/>
    <property type="match status" value="1"/>
</dbReference>
<evidence type="ECO:0000256" key="13">
    <source>
        <dbReference type="ARBA" id="ARBA00022753"/>
    </source>
</evidence>
<keyword evidence="11" id="KW-1003">Cell membrane</keyword>
<evidence type="ECO:0000256" key="10">
    <source>
        <dbReference type="ARBA" id="ARBA00014183"/>
    </source>
</evidence>
<evidence type="ECO:0000256" key="7">
    <source>
        <dbReference type="ARBA" id="ARBA00004556"/>
    </source>
</evidence>
<evidence type="ECO:0000259" key="26">
    <source>
        <dbReference type="Pfam" id="PF25322"/>
    </source>
</evidence>
<name>A0A0P4W6S3_SCYOL</name>
<keyword evidence="12" id="KW-0963">Cytoplasm</keyword>
<keyword evidence="19" id="KW-0458">Lysosome</keyword>
<keyword evidence="17" id="KW-0496">Mitochondrion</keyword>
<dbReference type="GO" id="GO:0048471">
    <property type="term" value="C:perinuclear region of cytoplasm"/>
    <property type="evidence" value="ECO:0007669"/>
    <property type="project" value="UniProtKB-SubCell"/>
</dbReference>
<dbReference type="Pfam" id="PF16978">
    <property type="entry name" value="CRIM"/>
    <property type="match status" value="1"/>
</dbReference>
<evidence type="ECO:0000256" key="8">
    <source>
        <dbReference type="ARBA" id="ARBA00004633"/>
    </source>
</evidence>
<comment type="similarity">
    <text evidence="9">Belongs to the SIN1 family.</text>
</comment>
<feature type="domain" description="Target of rapamycin complex 2 subunit MAPKAP1-like Ras-binding" evidence="26">
    <location>
        <begin position="289"/>
        <end position="356"/>
    </location>
</feature>
<dbReference type="Pfam" id="PF25322">
    <property type="entry name" value="RBD_SIN1"/>
    <property type="match status" value="1"/>
</dbReference>
<evidence type="ECO:0000313" key="27">
    <source>
        <dbReference type="EMBL" id="JAI61013.1"/>
    </source>
</evidence>
<dbReference type="InterPro" id="IPR008828">
    <property type="entry name" value="Sin1/Avo1"/>
</dbReference>
<evidence type="ECO:0000259" key="23">
    <source>
        <dbReference type="Pfam" id="PF05422"/>
    </source>
</evidence>
<evidence type="ECO:0000256" key="17">
    <source>
        <dbReference type="ARBA" id="ARBA00023128"/>
    </source>
</evidence>
<evidence type="ECO:0000256" key="5">
    <source>
        <dbReference type="ARBA" id="ARBA00004406"/>
    </source>
</evidence>
<evidence type="ECO:0000256" key="9">
    <source>
        <dbReference type="ARBA" id="ARBA00009407"/>
    </source>
</evidence>
<dbReference type="InterPro" id="IPR011993">
    <property type="entry name" value="PH-like_dom_sf"/>
</dbReference>
<evidence type="ECO:0000256" key="11">
    <source>
        <dbReference type="ARBA" id="ARBA00022475"/>
    </source>
</evidence>
<evidence type="ECO:0000256" key="21">
    <source>
        <dbReference type="ARBA" id="ARBA00023765"/>
    </source>
</evidence>
<organism evidence="27">
    <name type="scientific">Scylla olivacea</name>
    <name type="common">Orange mud crab</name>
    <name type="synonym">Cancer olivacea</name>
    <dbReference type="NCBI Taxonomy" id="85551"/>
    <lineage>
        <taxon>Eukaryota</taxon>
        <taxon>Metazoa</taxon>
        <taxon>Ecdysozoa</taxon>
        <taxon>Arthropoda</taxon>
        <taxon>Crustacea</taxon>
        <taxon>Multicrustacea</taxon>
        <taxon>Malacostraca</taxon>
        <taxon>Eumalacostraca</taxon>
        <taxon>Eucarida</taxon>
        <taxon>Decapoda</taxon>
        <taxon>Pleocyemata</taxon>
        <taxon>Brachyura</taxon>
        <taxon>Eubrachyura</taxon>
        <taxon>Portunoidea</taxon>
        <taxon>Portunidae</taxon>
        <taxon>Portuninae</taxon>
        <taxon>Scylla</taxon>
    </lineage>
</organism>
<evidence type="ECO:0000256" key="6">
    <source>
        <dbReference type="ARBA" id="ARBA00004450"/>
    </source>
</evidence>
<evidence type="ECO:0000256" key="4">
    <source>
        <dbReference type="ARBA" id="ARBA00004395"/>
    </source>
</evidence>
<dbReference type="Pfam" id="PF05422">
    <property type="entry name" value="SIN1"/>
    <property type="match status" value="1"/>
</dbReference>
<dbReference type="GO" id="GO:0005789">
    <property type="term" value="C:endoplasmic reticulum membrane"/>
    <property type="evidence" value="ECO:0007669"/>
    <property type="project" value="UniProtKB-SubCell"/>
</dbReference>
<feature type="domain" description="Sin1 N-terminal" evidence="23">
    <location>
        <begin position="57"/>
        <end position="124"/>
    </location>
</feature>
<keyword evidence="16" id="KW-0333">Golgi apparatus</keyword>
<dbReference type="EMBL" id="GDRN01087620">
    <property type="protein sequence ID" value="JAI61013.1"/>
    <property type="molecule type" value="Transcribed_RNA"/>
</dbReference>
<protein>
    <recommendedName>
        <fullName evidence="10">Target of rapamycin complex 2 subunit MAPKAP1</fullName>
    </recommendedName>
    <alternativeName>
        <fullName evidence="22">Stress-activated map kinase-interacting protein 1</fullName>
    </alternativeName>
</protein>
<dbReference type="Pfam" id="PF16979">
    <property type="entry name" value="SIN1_PH"/>
    <property type="match status" value="1"/>
</dbReference>
<dbReference type="AlphaFoldDB" id="A0A0P4W6S3"/>
<sequence length="520" mass="59499">MATYDDRQWILSHIQNSYVTSDDTGLCEVVVQQESGVASVVEFPCLANTDSPPRLNEDPPPHSLDIAPDMDFVGHRQRSYTAQRLEVMRREKKNASKVKRVVWKHNTAPIDESELNELFSRKAVITSRNPQDCPLPQQAPVSLLSRLVQQYPDGLNNPFLEYAKFDGTTHTNVQARRISIYLLIGDDPAPNYPLVVSVINCHQARVIDLIGLICWLYTKENRQPPLRGGVEHYALHIAEEDGQVDWDFQALRPRDIIEKFGFNVLALVEKKTVREASQDVVVTLNVAGGAFSKITVDSSITLKEILNRTISKRKDMVRIKDAGLDYHLEREDEPGIALDPEKTLGDINCTEFAVVRDNSKRHEPLMESNNMSVVEATLYKSYRVVWVYKFGKCEASLGISGEKFEIHPLPPKTPGPFLPLRSRTPVTCNMDQVVDCSRKAEKKGKIDIQITCQGENRFKDFIFECETKMGQEILDKCRHIFDLRSSSVRKEFWREKKPFRRHNSLSMRRRPRTENHVNEV</sequence>
<evidence type="ECO:0000256" key="3">
    <source>
        <dbReference type="ARBA" id="ARBA00004220"/>
    </source>
</evidence>
<evidence type="ECO:0000256" key="19">
    <source>
        <dbReference type="ARBA" id="ARBA00023228"/>
    </source>
</evidence>
<dbReference type="Gene3D" id="2.30.29.30">
    <property type="entry name" value="Pleckstrin-homology domain (PH domain)/Phosphotyrosine-binding domain (PTB)"/>
    <property type="match status" value="1"/>
</dbReference>
<dbReference type="InterPro" id="IPR031567">
    <property type="entry name" value="CRIM_dom"/>
</dbReference>
<dbReference type="GO" id="GO:0031901">
    <property type="term" value="C:early endosome membrane"/>
    <property type="evidence" value="ECO:0007669"/>
    <property type="project" value="UniProtKB-SubCell"/>
</dbReference>
<dbReference type="GO" id="GO:0005741">
    <property type="term" value="C:mitochondrial outer membrane"/>
    <property type="evidence" value="ECO:0007669"/>
    <property type="project" value="UniProtKB-SubCell"/>
</dbReference>
<dbReference type="EMBL" id="GDRN01087621">
    <property type="protein sequence ID" value="JAI61012.1"/>
    <property type="molecule type" value="Transcribed_RNA"/>
</dbReference>
<keyword evidence="13" id="KW-0967">Endosome</keyword>
<keyword evidence="15" id="KW-0256">Endoplasmic reticulum</keyword>
<keyword evidence="20" id="KW-0539">Nucleus</keyword>